<dbReference type="InterPro" id="IPR025885">
    <property type="entry name" value="PapC_N"/>
</dbReference>
<dbReference type="EMBL" id="LJQO01000002">
    <property type="protein sequence ID" value="KPX82106.1"/>
    <property type="molecule type" value="Genomic_DNA"/>
</dbReference>
<comment type="caution">
    <text evidence="13">The sequence shown here is derived from an EMBL/GenBank/DDBJ whole genome shotgun (WGS) entry which is preliminary data.</text>
</comment>
<dbReference type="PROSITE" id="PS01151">
    <property type="entry name" value="FIMBRIAL_USHER"/>
    <property type="match status" value="1"/>
</dbReference>
<dbReference type="GO" id="GO:0009279">
    <property type="term" value="C:cell outer membrane"/>
    <property type="evidence" value="ECO:0007669"/>
    <property type="project" value="UniProtKB-SubCell"/>
</dbReference>
<dbReference type="AlphaFoldDB" id="A0A0P9U352"/>
<dbReference type="InterPro" id="IPR018030">
    <property type="entry name" value="Fimbrial_membr_usher_CS"/>
</dbReference>
<dbReference type="Gene3D" id="2.60.40.3110">
    <property type="match status" value="1"/>
</dbReference>
<dbReference type="InterPro" id="IPR042186">
    <property type="entry name" value="FimD_plug_dom"/>
</dbReference>
<keyword evidence="7" id="KW-0732">Signal</keyword>
<evidence type="ECO:0000313" key="14">
    <source>
        <dbReference type="Proteomes" id="UP000050469"/>
    </source>
</evidence>
<keyword evidence="6 10" id="KW-0812">Transmembrane</keyword>
<keyword evidence="4" id="KW-1134">Transmembrane beta strand</keyword>
<dbReference type="Gene3D" id="2.60.40.2070">
    <property type="match status" value="1"/>
</dbReference>
<evidence type="ECO:0000256" key="1">
    <source>
        <dbReference type="ARBA" id="ARBA00004571"/>
    </source>
</evidence>
<proteinExistence type="inferred from homology"/>
<keyword evidence="9 10" id="KW-0998">Cell outer membrane</keyword>
<evidence type="ECO:0000256" key="10">
    <source>
        <dbReference type="RuleBase" id="RU003884"/>
    </source>
</evidence>
<dbReference type="PATRIC" id="fig|251724.3.peg.2245"/>
<keyword evidence="8 10" id="KW-0472">Membrane</keyword>
<dbReference type="InterPro" id="IPR025949">
    <property type="entry name" value="PapC-like_C"/>
</dbReference>
<dbReference type="Pfam" id="PF00577">
    <property type="entry name" value="Usher"/>
    <property type="match status" value="1"/>
</dbReference>
<dbReference type="InterPro" id="IPR043142">
    <property type="entry name" value="PapC-like_C_sf"/>
</dbReference>
<evidence type="ECO:0000256" key="7">
    <source>
        <dbReference type="ARBA" id="ARBA00022729"/>
    </source>
</evidence>
<accession>A0A0P9U352</accession>
<evidence type="ECO:0000256" key="3">
    <source>
        <dbReference type="ARBA" id="ARBA00022448"/>
    </source>
</evidence>
<evidence type="ECO:0000256" key="6">
    <source>
        <dbReference type="ARBA" id="ARBA00022692"/>
    </source>
</evidence>
<organism evidence="13 14">
    <name type="scientific">Pseudomonas amygdali pv. photiniae</name>
    <dbReference type="NCBI Taxonomy" id="251724"/>
    <lineage>
        <taxon>Bacteria</taxon>
        <taxon>Pseudomonadati</taxon>
        <taxon>Pseudomonadota</taxon>
        <taxon>Gammaproteobacteria</taxon>
        <taxon>Pseudomonadales</taxon>
        <taxon>Pseudomonadaceae</taxon>
        <taxon>Pseudomonas</taxon>
        <taxon>Pseudomonas amygdali</taxon>
    </lineage>
</organism>
<dbReference type="Proteomes" id="UP000050469">
    <property type="component" value="Unassembled WGS sequence"/>
</dbReference>
<dbReference type="SUPFAM" id="SSF141729">
    <property type="entry name" value="FimD N-terminal domain-like"/>
    <property type="match status" value="1"/>
</dbReference>
<dbReference type="PANTHER" id="PTHR30451:SF21">
    <property type="entry name" value="FIMBRIAL USHER DOMAIN-CONTAINING PROTEIN YDET-RELATED"/>
    <property type="match status" value="1"/>
</dbReference>
<dbReference type="InterPro" id="IPR037224">
    <property type="entry name" value="PapC_N_sf"/>
</dbReference>
<dbReference type="Gene3D" id="3.10.20.410">
    <property type="match status" value="1"/>
</dbReference>
<dbReference type="GO" id="GO:0015473">
    <property type="term" value="F:fimbrial usher porin activity"/>
    <property type="evidence" value="ECO:0007669"/>
    <property type="project" value="InterPro"/>
</dbReference>
<dbReference type="PANTHER" id="PTHR30451">
    <property type="entry name" value="OUTER MEMBRANE USHER PROTEIN"/>
    <property type="match status" value="1"/>
</dbReference>
<evidence type="ECO:0000256" key="5">
    <source>
        <dbReference type="ARBA" id="ARBA00022558"/>
    </source>
</evidence>
<name>A0A0P9U352_PSEA0</name>
<dbReference type="GO" id="GO:0009297">
    <property type="term" value="P:pilus assembly"/>
    <property type="evidence" value="ECO:0007669"/>
    <property type="project" value="InterPro"/>
</dbReference>
<dbReference type="Pfam" id="PF13953">
    <property type="entry name" value="PapC_C"/>
    <property type="match status" value="1"/>
</dbReference>
<evidence type="ECO:0000256" key="4">
    <source>
        <dbReference type="ARBA" id="ARBA00022452"/>
    </source>
</evidence>
<evidence type="ECO:0000256" key="9">
    <source>
        <dbReference type="ARBA" id="ARBA00023237"/>
    </source>
</evidence>
<evidence type="ECO:0000313" key="13">
    <source>
        <dbReference type="EMBL" id="KPX82106.1"/>
    </source>
</evidence>
<comment type="subcellular location">
    <subcellularLocation>
        <location evidence="1 10">Cell outer membrane</location>
        <topology evidence="1 10">Multi-pass membrane protein</topology>
    </subcellularLocation>
</comment>
<feature type="domain" description="PapC N-terminal" evidence="12">
    <location>
        <begin position="74"/>
        <end position="217"/>
    </location>
</feature>
<evidence type="ECO:0000256" key="8">
    <source>
        <dbReference type="ARBA" id="ARBA00023136"/>
    </source>
</evidence>
<sequence length="867" mass="93946">MRLCKGLRGARDSRSRVKTAMEWRKKDHKGVIAQFALPHPRHCPLGIGLGLTLMFSLSAFAASPGGTRADGTVKFNTAFIQGSDQPPDLQEFLRTNSVLPGTYRVDIYVNRKLSGRRDIAFSKNRVSGLIEPCLSLEMLQSFGLDLSRLPSDEGAAHGCFDLPARVEFARVDYQPGALRLTISVPQAVMSRGARGYVSPELWDQGETAGFINYNANGSRRRNKGLETDQYYLGMRNGLNLGAWRLRNESSLVGGSDRPWRYRSNRTFAQRDITFLKSQFTVGETFSDSQVFDSVRFKGAALASDDGMLSDSERAYAPVIRGIAETNATVEVRQNGFLLYSGSVSPGPFEIADIYPSGSNGDLSVSVIEADGRVRTFTQAYASLPIMVPWGSLRYSLAVGQVDNSNDVQASPDFASTALIYGLSERITGFGGLQLAEDYQAANIGAGINTGLGAVSLDITRSVSQVAQQSRSGQSIRVRYANTLDVTDTTLAVAGYRYSTEACRTLSQHISDTDPQRHALSTGLARDRLELSVTQIVSSHAASLSLTASEQRYWNLPGKTRQLYLSYNAAWQTVNYSLSIERNEDFGRNGEASTDNRVALSVTLPLGSSPASSRLSFNAVRDSTGEYNAQTGLNGQVLGDRDTFYSVQAGHDSSSGSFGAGKISTTTGFGRFEAGYSQGQDYDAFSLSAAGSLVAHPGGVNLRQALGETFALIQVPDVSGARLKSFSNVETAGNGYAVLPYAQAYRTNWVSLDTRQLGADVDLENAITQLVPRRGAIPLVRFKAVVGRRVQFELVRADGSKIPLGASVEDEQGRALAVVDPGSQALVLSEQDVGSLRVRWSDQSCQAAFSLPPRDPTRAYERIRVTCQ</sequence>
<keyword evidence="3 10" id="KW-0813">Transport</keyword>
<dbReference type="InterPro" id="IPR000015">
    <property type="entry name" value="Fimb_usher"/>
</dbReference>
<evidence type="ECO:0000259" key="12">
    <source>
        <dbReference type="Pfam" id="PF13954"/>
    </source>
</evidence>
<reference evidence="13 14" key="1">
    <citation type="submission" date="2015-09" db="EMBL/GenBank/DDBJ databases">
        <title>Genome announcement of multiple Pseudomonas syringae strains.</title>
        <authorList>
            <person name="Thakur S."/>
            <person name="Wang P.W."/>
            <person name="Gong Y."/>
            <person name="Weir B.S."/>
            <person name="Guttman D.S."/>
        </authorList>
    </citation>
    <scope>NUCLEOTIDE SEQUENCE [LARGE SCALE GENOMIC DNA]</scope>
    <source>
        <strain evidence="13 14">ICMP7840</strain>
    </source>
</reference>
<dbReference type="Gene3D" id="2.60.40.2610">
    <property type="entry name" value="Outer membrane usher protein FimD, plug domain"/>
    <property type="match status" value="1"/>
</dbReference>
<feature type="domain" description="PapC-like C-terminal" evidence="11">
    <location>
        <begin position="791"/>
        <end position="852"/>
    </location>
</feature>
<keyword evidence="5 10" id="KW-1029">Fimbrium biogenesis</keyword>
<dbReference type="Pfam" id="PF13954">
    <property type="entry name" value="PapC_N"/>
    <property type="match status" value="1"/>
</dbReference>
<protein>
    <submittedName>
        <fullName evidence="13">Outer membrane usher protein fimD</fullName>
    </submittedName>
</protein>
<comment type="similarity">
    <text evidence="2 10">Belongs to the fimbrial export usher family.</text>
</comment>
<gene>
    <name evidence="13" type="ORF">ALO53_04818</name>
</gene>
<evidence type="ECO:0000256" key="2">
    <source>
        <dbReference type="ARBA" id="ARBA00008064"/>
    </source>
</evidence>
<evidence type="ECO:0000259" key="11">
    <source>
        <dbReference type="Pfam" id="PF13953"/>
    </source>
</evidence>